<evidence type="ECO:0000256" key="2">
    <source>
        <dbReference type="ARBA" id="ARBA00022485"/>
    </source>
</evidence>
<evidence type="ECO:0000256" key="3">
    <source>
        <dbReference type="ARBA" id="ARBA00022723"/>
    </source>
</evidence>
<dbReference type="Gene3D" id="3.40.50.11540">
    <property type="entry name" value="NADH-ubiquinone oxidoreductase 51kDa subunit"/>
    <property type="match status" value="1"/>
</dbReference>
<gene>
    <name evidence="7" type="ORF">H0P51_24255</name>
</gene>
<dbReference type="InterPro" id="IPR037225">
    <property type="entry name" value="Nuo51_FMN-bd_sf"/>
</dbReference>
<dbReference type="Proteomes" id="UP000510682">
    <property type="component" value="Chromosome"/>
</dbReference>
<dbReference type="EMBL" id="CP059165">
    <property type="protein sequence ID" value="QLL06784.1"/>
    <property type="molecule type" value="Genomic_DNA"/>
</dbReference>
<keyword evidence="3" id="KW-0479">Metal-binding</keyword>
<dbReference type="Gene3D" id="1.20.1440.230">
    <property type="entry name" value="NADH-ubiquinone oxidoreductase 51kDa subunit, iron-sulphur binding domain"/>
    <property type="match status" value="1"/>
</dbReference>
<dbReference type="RefSeq" id="WP_180915361.1">
    <property type="nucleotide sequence ID" value="NZ_CP059165.1"/>
</dbReference>
<dbReference type="KEGG" id="mgor:H0P51_24255"/>
<dbReference type="InterPro" id="IPR037207">
    <property type="entry name" value="Nuop51_4Fe4S-bd_sf"/>
</dbReference>
<evidence type="ECO:0000256" key="1">
    <source>
        <dbReference type="ARBA" id="ARBA00007523"/>
    </source>
</evidence>
<evidence type="ECO:0000313" key="7">
    <source>
        <dbReference type="EMBL" id="QLL06784.1"/>
    </source>
</evidence>
<reference evidence="7 8" key="2">
    <citation type="submission" date="2020-07" db="EMBL/GenBank/DDBJ databases">
        <authorList>
            <person name="Yu X."/>
        </authorList>
    </citation>
    <scope>NUCLEOTIDE SEQUENCE [LARGE SCALE GENOMIC DNA]</scope>
    <source>
        <strain evidence="8">24</strain>
    </source>
</reference>
<dbReference type="PANTHER" id="PTHR43578:SF3">
    <property type="entry name" value="NADH-QUINONE OXIDOREDUCTASE SUBUNIT F"/>
    <property type="match status" value="1"/>
</dbReference>
<dbReference type="Pfam" id="PF01512">
    <property type="entry name" value="Complex1_51K"/>
    <property type="match status" value="1"/>
</dbReference>
<name>A0A7D6DWU7_9MYCO</name>
<dbReference type="InterPro" id="IPR019575">
    <property type="entry name" value="Nuop51_4Fe4S-bd"/>
</dbReference>
<comment type="similarity">
    <text evidence="1">Belongs to the complex I 51 kDa subunit family.</text>
</comment>
<evidence type="ECO:0000259" key="6">
    <source>
        <dbReference type="SMART" id="SM00928"/>
    </source>
</evidence>
<dbReference type="GO" id="GO:0046872">
    <property type="term" value="F:metal ion binding"/>
    <property type="evidence" value="ECO:0007669"/>
    <property type="project" value="UniProtKB-KW"/>
</dbReference>
<organism evidence="7 8">
    <name type="scientific">Mycobacterium vicinigordonae</name>
    <dbReference type="NCBI Taxonomy" id="1719132"/>
    <lineage>
        <taxon>Bacteria</taxon>
        <taxon>Bacillati</taxon>
        <taxon>Actinomycetota</taxon>
        <taxon>Actinomycetes</taxon>
        <taxon>Mycobacteriales</taxon>
        <taxon>Mycobacteriaceae</taxon>
        <taxon>Mycobacterium</taxon>
    </lineage>
</organism>
<dbReference type="AlphaFoldDB" id="A0A7D6DWU7"/>
<dbReference type="Pfam" id="PF10589">
    <property type="entry name" value="NADH_4Fe-4S"/>
    <property type="match status" value="1"/>
</dbReference>
<proteinExistence type="inferred from homology"/>
<keyword evidence="5" id="KW-0411">Iron-sulfur</keyword>
<dbReference type="PANTHER" id="PTHR43578">
    <property type="entry name" value="NADH-QUINONE OXIDOREDUCTASE SUBUNIT F"/>
    <property type="match status" value="1"/>
</dbReference>
<dbReference type="GO" id="GO:0051539">
    <property type="term" value="F:4 iron, 4 sulfur cluster binding"/>
    <property type="evidence" value="ECO:0007669"/>
    <property type="project" value="UniProtKB-KW"/>
</dbReference>
<evidence type="ECO:0000256" key="4">
    <source>
        <dbReference type="ARBA" id="ARBA00023004"/>
    </source>
</evidence>
<reference evidence="8" key="1">
    <citation type="submission" date="2020-07" db="EMBL/GenBank/DDBJ databases">
        <title>Description of Mycobacterium gordonae subsp. intergordonae subsp.nov. and Mycobacterium gordonae subsp. gordonae subsp. nov.</title>
        <authorList>
            <person name="Yu X."/>
        </authorList>
    </citation>
    <scope>NUCLEOTIDE SEQUENCE [LARGE SCALE GENOMIC DNA]</scope>
    <source>
        <strain evidence="8">24</strain>
    </source>
</reference>
<keyword evidence="4" id="KW-0408">Iron</keyword>
<dbReference type="Gene3D" id="3.10.20.600">
    <property type="match status" value="1"/>
</dbReference>
<evidence type="ECO:0000313" key="8">
    <source>
        <dbReference type="Proteomes" id="UP000510682"/>
    </source>
</evidence>
<dbReference type="SUPFAM" id="SSF142984">
    <property type="entry name" value="Nqo1 middle domain-like"/>
    <property type="match status" value="1"/>
</dbReference>
<sequence length="426" mass="44256">MTTTDALFLTTAWPGCPPRLLSAGREDLAAYRDGGGYRPLANAEQLLAEVEAGGLLGRGGAAFPLAVKLHAVRTNGARYGAPVVVANGEEGEPTSIKDRWLLRNRPHLVIDGLRLAAAVVAAQRAYVFVSDAESARSVETALGELDPSWLDGVSVDVVTVGPGYVAGEETAAVNAINGGPTKPTDKPPRPFEVGVGGRPTLVSNVETLANLVYLQFHGAAQFRSQGTAQSPGTFLATITGAGRPAVLYELPHGVPFTEVIALHGISAEKVRGVLMGGYFAGLLNRRVLDTTLDHETIRGIGSGLGCGAISVIVDECPVAVAASVLAYFDRENAGQCGSCFNGTAAMAAAAGALRDGLAATEDLDRLRRWSVVLRGRGACGTLDAACNIAASLLDQFPDEVSHHLAGTCADCQRGAYRADRPYQAAG</sequence>
<evidence type="ECO:0000256" key="5">
    <source>
        <dbReference type="ARBA" id="ARBA00023014"/>
    </source>
</evidence>
<dbReference type="InterPro" id="IPR011538">
    <property type="entry name" value="Nuo51_FMN-bd"/>
</dbReference>
<dbReference type="SUPFAM" id="SSF142019">
    <property type="entry name" value="Nqo1 FMN-binding domain-like"/>
    <property type="match status" value="1"/>
</dbReference>
<protein>
    <recommendedName>
        <fullName evidence="6">NADH-ubiquinone oxidoreductase 51kDa subunit iron-sulphur binding domain-containing protein</fullName>
    </recommendedName>
</protein>
<reference evidence="8" key="3">
    <citation type="submission" date="2023-07" db="EMBL/GenBank/DDBJ databases">
        <title>Description of Mycobacterium gordonae subsp. intergordonae subsp.nov. and Mycobacterium gordonae subsp. gordonae subsp. nov.</title>
        <authorList>
            <person name="Huang H."/>
        </authorList>
    </citation>
    <scope>NUCLEOTIDE SEQUENCE [LARGE SCALE GENOMIC DNA]</scope>
    <source>
        <strain evidence="8">24</strain>
    </source>
</reference>
<feature type="domain" description="NADH-ubiquinone oxidoreductase 51kDa subunit iron-sulphur binding" evidence="6">
    <location>
        <begin position="318"/>
        <end position="363"/>
    </location>
</feature>
<dbReference type="SMART" id="SM00928">
    <property type="entry name" value="NADH_4Fe-4S"/>
    <property type="match status" value="1"/>
</dbReference>
<accession>A0A7D6DWU7</accession>
<keyword evidence="8" id="KW-1185">Reference proteome</keyword>
<keyword evidence="2" id="KW-0004">4Fe-4S</keyword>
<dbReference type="SUPFAM" id="SSF140490">
    <property type="entry name" value="Nqo1C-terminal domain-like"/>
    <property type="match status" value="1"/>
</dbReference>